<name>A0A2P2R236_RHIMU</name>
<proteinExistence type="predicted"/>
<reference evidence="1" key="1">
    <citation type="submission" date="2018-02" db="EMBL/GenBank/DDBJ databases">
        <title>Rhizophora mucronata_Transcriptome.</title>
        <authorList>
            <person name="Meera S.P."/>
            <person name="Sreeshan A."/>
            <person name="Augustine A."/>
        </authorList>
    </citation>
    <scope>NUCLEOTIDE SEQUENCE</scope>
    <source>
        <tissue evidence="1">Leaf</tissue>
    </source>
</reference>
<dbReference type="EMBL" id="GGEC01092786">
    <property type="protein sequence ID" value="MBX73270.1"/>
    <property type="molecule type" value="Transcribed_RNA"/>
</dbReference>
<sequence>MEYPYCKKEIVSFLCLRYFSSVCATVM</sequence>
<accession>A0A2P2R236</accession>
<dbReference type="AlphaFoldDB" id="A0A2P2R236"/>
<evidence type="ECO:0000313" key="1">
    <source>
        <dbReference type="EMBL" id="MBX73270.1"/>
    </source>
</evidence>
<organism evidence="1">
    <name type="scientific">Rhizophora mucronata</name>
    <name type="common">Asiatic mangrove</name>
    <dbReference type="NCBI Taxonomy" id="61149"/>
    <lineage>
        <taxon>Eukaryota</taxon>
        <taxon>Viridiplantae</taxon>
        <taxon>Streptophyta</taxon>
        <taxon>Embryophyta</taxon>
        <taxon>Tracheophyta</taxon>
        <taxon>Spermatophyta</taxon>
        <taxon>Magnoliopsida</taxon>
        <taxon>eudicotyledons</taxon>
        <taxon>Gunneridae</taxon>
        <taxon>Pentapetalae</taxon>
        <taxon>rosids</taxon>
        <taxon>fabids</taxon>
        <taxon>Malpighiales</taxon>
        <taxon>Rhizophoraceae</taxon>
        <taxon>Rhizophora</taxon>
    </lineage>
</organism>
<protein>
    <submittedName>
        <fullName evidence="1">Uncharacterized protein</fullName>
    </submittedName>
</protein>